<feature type="transmembrane region" description="Helical" evidence="8">
    <location>
        <begin position="186"/>
        <end position="206"/>
    </location>
</feature>
<feature type="transmembrane region" description="Helical" evidence="8">
    <location>
        <begin position="12"/>
        <end position="34"/>
    </location>
</feature>
<evidence type="ECO:0000256" key="4">
    <source>
        <dbReference type="ARBA" id="ARBA00022544"/>
    </source>
</evidence>
<feature type="transmembrane region" description="Helical" evidence="8">
    <location>
        <begin position="307"/>
        <end position="324"/>
    </location>
</feature>
<evidence type="ECO:0000256" key="7">
    <source>
        <dbReference type="ARBA" id="ARBA00023136"/>
    </source>
</evidence>
<proteinExistence type="inferred from homology"/>
<evidence type="ECO:0000256" key="5">
    <source>
        <dbReference type="ARBA" id="ARBA00022692"/>
    </source>
</evidence>
<dbReference type="OrthoDB" id="1675410at2"/>
<keyword evidence="3" id="KW-0813">Transport</keyword>
<dbReference type="AlphaFoldDB" id="A0A239INK6"/>
<dbReference type="PROSITE" id="PS51257">
    <property type="entry name" value="PROKAR_LIPOPROTEIN"/>
    <property type="match status" value="1"/>
</dbReference>
<dbReference type="GO" id="GO:0016020">
    <property type="term" value="C:membrane"/>
    <property type="evidence" value="ECO:0007669"/>
    <property type="project" value="UniProtKB-SubCell"/>
</dbReference>
<feature type="transmembrane region" description="Helical" evidence="8">
    <location>
        <begin position="336"/>
        <end position="358"/>
    </location>
</feature>
<keyword evidence="7 8" id="KW-0472">Membrane</keyword>
<feature type="transmembrane region" description="Helical" evidence="8">
    <location>
        <begin position="81"/>
        <end position="104"/>
    </location>
</feature>
<dbReference type="PANTHER" id="PTHR34975">
    <property type="entry name" value="SPORE GERMINATION PROTEIN A2"/>
    <property type="match status" value="1"/>
</dbReference>
<protein>
    <submittedName>
        <fullName evidence="9">Spore germination protein KB</fullName>
    </submittedName>
</protein>
<feature type="transmembrane region" description="Helical" evidence="8">
    <location>
        <begin position="147"/>
        <end position="166"/>
    </location>
</feature>
<organism evidence="9 10">
    <name type="scientific">Anaerovirgula multivorans</name>
    <dbReference type="NCBI Taxonomy" id="312168"/>
    <lineage>
        <taxon>Bacteria</taxon>
        <taxon>Bacillati</taxon>
        <taxon>Bacillota</taxon>
        <taxon>Clostridia</taxon>
        <taxon>Peptostreptococcales</taxon>
        <taxon>Natronincolaceae</taxon>
        <taxon>Anaerovirgula</taxon>
    </lineage>
</organism>
<keyword evidence="4" id="KW-0309">Germination</keyword>
<evidence type="ECO:0000256" key="6">
    <source>
        <dbReference type="ARBA" id="ARBA00022989"/>
    </source>
</evidence>
<evidence type="ECO:0000256" key="2">
    <source>
        <dbReference type="ARBA" id="ARBA00007998"/>
    </source>
</evidence>
<name>A0A239INK6_9FIRM</name>
<dbReference type="InterPro" id="IPR004761">
    <property type="entry name" value="Spore_GerAB"/>
</dbReference>
<evidence type="ECO:0000256" key="8">
    <source>
        <dbReference type="SAM" id="Phobius"/>
    </source>
</evidence>
<comment type="similarity">
    <text evidence="2">Belongs to the amino acid-polyamine-organocation (APC) superfamily. Spore germination protein (SGP) (TC 2.A.3.9) family.</text>
</comment>
<dbReference type="EMBL" id="FZOJ01000029">
    <property type="protein sequence ID" value="SNS95356.1"/>
    <property type="molecule type" value="Genomic_DNA"/>
</dbReference>
<evidence type="ECO:0000313" key="10">
    <source>
        <dbReference type="Proteomes" id="UP000198304"/>
    </source>
</evidence>
<dbReference type="NCBIfam" id="TIGR00912">
    <property type="entry name" value="2A0309"/>
    <property type="match status" value="1"/>
</dbReference>
<accession>A0A239INK6</accession>
<dbReference type="RefSeq" id="WP_089284685.1">
    <property type="nucleotide sequence ID" value="NZ_FZOJ01000029.1"/>
</dbReference>
<dbReference type="GO" id="GO:0009847">
    <property type="term" value="P:spore germination"/>
    <property type="evidence" value="ECO:0007669"/>
    <property type="project" value="InterPro"/>
</dbReference>
<sequence length="362" mass="40197">MGKIKITNHQIFALTACYTSGSPILVVSALAADIAKQDAWVAALFTLVLGLAEMWIICFLWSHYPGMTYVEMMKRILGKWIGSIIAACFVFICLLFSSQVLWYIGNFMTLQVMPETPASVINAVPAAVAAIALLYGLEALCRSYDIFIYFISFLFVTAMLLVLPNARIENLLPVFEGGISPVFKASILLSSYLIFPVVILLMIFPVNADNTIKARKSFVMGYLWGSFLVFISIINSILVLGSTITASLQYPVYILATEINIGNILTRLEFIVAAVWLLTVLTRVILYFYAGAIGLAQLLNLKDNKRVILPLGLIMLVMSTFAYPNVIYQADWDTLVFPPVIVTFAFILPIAMMITSFVRSRN</sequence>
<feature type="transmembrane region" description="Helical" evidence="8">
    <location>
        <begin position="227"/>
        <end position="250"/>
    </location>
</feature>
<feature type="transmembrane region" description="Helical" evidence="8">
    <location>
        <begin position="40"/>
        <end position="61"/>
    </location>
</feature>
<dbReference type="Pfam" id="PF03845">
    <property type="entry name" value="Spore_permease"/>
    <property type="match status" value="1"/>
</dbReference>
<keyword evidence="10" id="KW-1185">Reference proteome</keyword>
<dbReference type="PANTHER" id="PTHR34975:SF2">
    <property type="entry name" value="SPORE GERMINATION PROTEIN A2"/>
    <property type="match status" value="1"/>
</dbReference>
<reference evidence="9 10" key="1">
    <citation type="submission" date="2017-06" db="EMBL/GenBank/DDBJ databases">
        <authorList>
            <person name="Kim H.J."/>
            <person name="Triplett B.A."/>
        </authorList>
    </citation>
    <scope>NUCLEOTIDE SEQUENCE [LARGE SCALE GENOMIC DNA]</scope>
    <source>
        <strain evidence="9 10">SCA</strain>
    </source>
</reference>
<feature type="transmembrane region" description="Helical" evidence="8">
    <location>
        <begin position="116"/>
        <end position="135"/>
    </location>
</feature>
<keyword evidence="6 8" id="KW-1133">Transmembrane helix</keyword>
<evidence type="ECO:0000256" key="3">
    <source>
        <dbReference type="ARBA" id="ARBA00022448"/>
    </source>
</evidence>
<dbReference type="Proteomes" id="UP000198304">
    <property type="component" value="Unassembled WGS sequence"/>
</dbReference>
<comment type="subcellular location">
    <subcellularLocation>
        <location evidence="1">Membrane</location>
        <topology evidence="1">Multi-pass membrane protein</topology>
    </subcellularLocation>
</comment>
<gene>
    <name evidence="9" type="ORF">SAMN05446037_102933</name>
</gene>
<feature type="transmembrane region" description="Helical" evidence="8">
    <location>
        <begin position="270"/>
        <end position="295"/>
    </location>
</feature>
<evidence type="ECO:0000256" key="1">
    <source>
        <dbReference type="ARBA" id="ARBA00004141"/>
    </source>
</evidence>
<keyword evidence="5 8" id="KW-0812">Transmembrane</keyword>
<evidence type="ECO:0000313" key="9">
    <source>
        <dbReference type="EMBL" id="SNS95356.1"/>
    </source>
</evidence>